<proteinExistence type="predicted"/>
<dbReference type="STRING" id="29655.A0A0K9PLL1"/>
<dbReference type="PANTHER" id="PTHR34285:SF3">
    <property type="entry name" value="OS08G0510800 PROTEIN"/>
    <property type="match status" value="1"/>
</dbReference>
<feature type="coiled-coil region" evidence="1">
    <location>
        <begin position="249"/>
        <end position="279"/>
    </location>
</feature>
<organism evidence="2 3">
    <name type="scientific">Zostera marina</name>
    <name type="common">Eelgrass</name>
    <dbReference type="NCBI Taxonomy" id="29655"/>
    <lineage>
        <taxon>Eukaryota</taxon>
        <taxon>Viridiplantae</taxon>
        <taxon>Streptophyta</taxon>
        <taxon>Embryophyta</taxon>
        <taxon>Tracheophyta</taxon>
        <taxon>Spermatophyta</taxon>
        <taxon>Magnoliopsida</taxon>
        <taxon>Liliopsida</taxon>
        <taxon>Zosteraceae</taxon>
        <taxon>Zostera</taxon>
    </lineage>
</organism>
<comment type="caution">
    <text evidence="2">The sequence shown here is derived from an EMBL/GenBank/DDBJ whole genome shotgun (WGS) entry which is preliminary data.</text>
</comment>
<dbReference type="EMBL" id="LFYR01000789">
    <property type="protein sequence ID" value="KMZ69097.1"/>
    <property type="molecule type" value="Genomic_DNA"/>
</dbReference>
<evidence type="ECO:0000313" key="2">
    <source>
        <dbReference type="EMBL" id="KMZ69097.1"/>
    </source>
</evidence>
<evidence type="ECO:0000256" key="1">
    <source>
        <dbReference type="SAM" id="Coils"/>
    </source>
</evidence>
<keyword evidence="1" id="KW-0175">Coiled coil</keyword>
<accession>A0A0K9PLL1</accession>
<dbReference type="OrthoDB" id="1926966at2759"/>
<dbReference type="Proteomes" id="UP000036987">
    <property type="component" value="Unassembled WGS sequence"/>
</dbReference>
<dbReference type="AlphaFoldDB" id="A0A0K9PLL1"/>
<keyword evidence="3" id="KW-1185">Reference proteome</keyword>
<dbReference type="PANTHER" id="PTHR34285">
    <property type="entry name" value="OS08G0510800 PROTEIN"/>
    <property type="match status" value="1"/>
</dbReference>
<gene>
    <name evidence="2" type="ORF">ZOSMA_221G00080</name>
</gene>
<dbReference type="OMA" id="TGSPLFM"/>
<evidence type="ECO:0000313" key="3">
    <source>
        <dbReference type="Proteomes" id="UP000036987"/>
    </source>
</evidence>
<name>A0A0K9PLL1_ZOSMR</name>
<protein>
    <submittedName>
        <fullName evidence="2">Uncharacterized protein</fullName>
    </submittedName>
</protein>
<sequence length="307" mass="34111">MKASLKFLDSTDEPTRVEARVKIPISILGFPLSTGVNTVAGDTKSFRLDVSTAFESFPTLRFSYRPNDVVNPFSFVVKSGIGAFGSPIGAPMSMSAEFTLPRRDHVPAFFLHFRPRIGDFSITKTTASVPSSSSSTVTSASPIGIVENKEAEGGESYFKVKGFPPVKSIGEIHSGFEFLARSVLPVKNTAEVIFRWGVKIPNRFNPGSLFNDDDYRVVDLGKQPASIISGMDFPVLVMKKITIKPPTPWKNEEERKKEVEELRSEYEDLRKTVEEIHAEFDRLRKFGDGRKASIVGAEEEPKNKKQN</sequence>
<reference evidence="3" key="1">
    <citation type="journal article" date="2016" name="Nature">
        <title>The genome of the seagrass Zostera marina reveals angiosperm adaptation to the sea.</title>
        <authorList>
            <person name="Olsen J.L."/>
            <person name="Rouze P."/>
            <person name="Verhelst B."/>
            <person name="Lin Y.-C."/>
            <person name="Bayer T."/>
            <person name="Collen J."/>
            <person name="Dattolo E."/>
            <person name="De Paoli E."/>
            <person name="Dittami S."/>
            <person name="Maumus F."/>
            <person name="Michel G."/>
            <person name="Kersting A."/>
            <person name="Lauritano C."/>
            <person name="Lohaus R."/>
            <person name="Toepel M."/>
            <person name="Tonon T."/>
            <person name="Vanneste K."/>
            <person name="Amirebrahimi M."/>
            <person name="Brakel J."/>
            <person name="Bostroem C."/>
            <person name="Chovatia M."/>
            <person name="Grimwood J."/>
            <person name="Jenkins J.W."/>
            <person name="Jueterbock A."/>
            <person name="Mraz A."/>
            <person name="Stam W.T."/>
            <person name="Tice H."/>
            <person name="Bornberg-Bauer E."/>
            <person name="Green P.J."/>
            <person name="Pearson G.A."/>
            <person name="Procaccini G."/>
            <person name="Duarte C.M."/>
            <person name="Schmutz J."/>
            <person name="Reusch T.B.H."/>
            <person name="Van de Peer Y."/>
        </authorList>
    </citation>
    <scope>NUCLEOTIDE SEQUENCE [LARGE SCALE GENOMIC DNA]</scope>
    <source>
        <strain evidence="3">cv. Finnish</strain>
    </source>
</reference>